<evidence type="ECO:0000259" key="1">
    <source>
        <dbReference type="PROSITE" id="PS50878"/>
    </source>
</evidence>
<keyword evidence="3" id="KW-1185">Reference proteome</keyword>
<organism evidence="2 3">
    <name type="scientific">Malus baccata</name>
    <name type="common">Siberian crab apple</name>
    <name type="synonym">Pyrus baccata</name>
    <dbReference type="NCBI Taxonomy" id="106549"/>
    <lineage>
        <taxon>Eukaryota</taxon>
        <taxon>Viridiplantae</taxon>
        <taxon>Streptophyta</taxon>
        <taxon>Embryophyta</taxon>
        <taxon>Tracheophyta</taxon>
        <taxon>Spermatophyta</taxon>
        <taxon>Magnoliopsida</taxon>
        <taxon>eudicotyledons</taxon>
        <taxon>Gunneridae</taxon>
        <taxon>Pentapetalae</taxon>
        <taxon>rosids</taxon>
        <taxon>fabids</taxon>
        <taxon>Rosales</taxon>
        <taxon>Rosaceae</taxon>
        <taxon>Amygdaloideae</taxon>
        <taxon>Maleae</taxon>
        <taxon>Malus</taxon>
    </lineage>
</organism>
<dbReference type="AlphaFoldDB" id="A0A540N4T4"/>
<protein>
    <recommendedName>
        <fullName evidence="1">Reverse transcriptase domain-containing protein</fullName>
    </recommendedName>
</protein>
<evidence type="ECO:0000313" key="2">
    <source>
        <dbReference type="EMBL" id="TQE06058.1"/>
    </source>
</evidence>
<dbReference type="STRING" id="106549.A0A540N4T4"/>
<dbReference type="Proteomes" id="UP000315295">
    <property type="component" value="Unassembled WGS sequence"/>
</dbReference>
<dbReference type="EMBL" id="VIEB01000111">
    <property type="protein sequence ID" value="TQE06058.1"/>
    <property type="molecule type" value="Genomic_DNA"/>
</dbReference>
<reference evidence="2 3" key="1">
    <citation type="journal article" date="2019" name="G3 (Bethesda)">
        <title>Sequencing of a Wild Apple (Malus baccata) Genome Unravels the Differences Between Cultivated and Wild Apple Species Regarding Disease Resistance and Cold Tolerance.</title>
        <authorList>
            <person name="Chen X."/>
        </authorList>
    </citation>
    <scope>NUCLEOTIDE SEQUENCE [LARGE SCALE GENOMIC DNA]</scope>
    <source>
        <strain evidence="3">cv. Shandingzi</strain>
        <tissue evidence="2">Leaves</tissue>
    </source>
</reference>
<dbReference type="InterPro" id="IPR000477">
    <property type="entry name" value="RT_dom"/>
</dbReference>
<gene>
    <name evidence="2" type="ORF">C1H46_008368</name>
</gene>
<feature type="domain" description="Reverse transcriptase" evidence="1">
    <location>
        <begin position="1"/>
        <end position="208"/>
    </location>
</feature>
<comment type="caution">
    <text evidence="2">The sequence shown here is derived from an EMBL/GenBank/DDBJ whole genome shotgun (WGS) entry which is preliminary data.</text>
</comment>
<accession>A0A540N4T4</accession>
<dbReference type="PROSITE" id="PS50878">
    <property type="entry name" value="RT_POL"/>
    <property type="match status" value="1"/>
</dbReference>
<name>A0A540N4T4_MALBA</name>
<dbReference type="Pfam" id="PF00078">
    <property type="entry name" value="RVT_1"/>
    <property type="match status" value="1"/>
</dbReference>
<evidence type="ECO:0000313" key="3">
    <source>
        <dbReference type="Proteomes" id="UP000315295"/>
    </source>
</evidence>
<proteinExistence type="predicted"/>
<sequence>MQSALMVGSQIHDNIGIAHEMFHFLKLRKAKRKFEIGIKLDMHKAYDRVEWDFLEAVMEKMGFCSQWRNLVMGCVKPLDFVVIMNGQPERKFNPSRGICQGDPLSLYLFILLSEVFPILIQLAVNRQQLTGISMNPGCPVISHMFFADDTLLFFRVDKQNCGNLMKIIDAYCIASGPKVNVKKSCVFFGANVPRCFSAELSHVLGVPIVDNSGKYLGLPSF</sequence>
<dbReference type="PANTHER" id="PTHR33116:SF86">
    <property type="entry name" value="REVERSE TRANSCRIPTASE DOMAIN-CONTAINING PROTEIN"/>
    <property type="match status" value="1"/>
</dbReference>
<dbReference type="PANTHER" id="PTHR33116">
    <property type="entry name" value="REVERSE TRANSCRIPTASE ZINC-BINDING DOMAIN-CONTAINING PROTEIN-RELATED-RELATED"/>
    <property type="match status" value="1"/>
</dbReference>